<keyword evidence="8 10" id="KW-0460">Magnesium</keyword>
<keyword evidence="5 10" id="KW-0819">tRNA processing</keyword>
<comment type="caution">
    <text evidence="10">Lacks conserved residue(s) required for the propagation of feature annotation.</text>
</comment>
<dbReference type="Proteomes" id="UP000534783">
    <property type="component" value="Unassembled WGS sequence"/>
</dbReference>
<dbReference type="EMBL" id="VTOW01000001">
    <property type="protein sequence ID" value="NKE70112.1"/>
    <property type="molecule type" value="Genomic_DNA"/>
</dbReference>
<dbReference type="AlphaFoldDB" id="A0A7X6DN12"/>
<evidence type="ECO:0000256" key="9">
    <source>
        <dbReference type="ARBA" id="ARBA00049563"/>
    </source>
</evidence>
<dbReference type="GO" id="GO:0005524">
    <property type="term" value="F:ATP binding"/>
    <property type="evidence" value="ECO:0007669"/>
    <property type="project" value="UniProtKB-UniRule"/>
</dbReference>
<evidence type="ECO:0000256" key="13">
    <source>
        <dbReference type="RuleBase" id="RU003785"/>
    </source>
</evidence>
<comment type="cofactor">
    <cofactor evidence="1 10">
        <name>Mg(2+)</name>
        <dbReference type="ChEBI" id="CHEBI:18420"/>
    </cofactor>
</comment>
<dbReference type="SUPFAM" id="SSF52540">
    <property type="entry name" value="P-loop containing nucleoside triphosphate hydrolases"/>
    <property type="match status" value="1"/>
</dbReference>
<evidence type="ECO:0000313" key="14">
    <source>
        <dbReference type="EMBL" id="NKE70112.1"/>
    </source>
</evidence>
<dbReference type="Gene3D" id="3.40.50.300">
    <property type="entry name" value="P-loop containing nucleotide triphosphate hydrolases"/>
    <property type="match status" value="1"/>
</dbReference>
<accession>A0A7X6DN12</accession>
<evidence type="ECO:0000256" key="12">
    <source>
        <dbReference type="RuleBase" id="RU003784"/>
    </source>
</evidence>
<proteinExistence type="inferred from homology"/>
<gene>
    <name evidence="10 14" type="primary">miaA</name>
    <name evidence="14" type="ORF">MNODULE_05065</name>
</gene>
<keyword evidence="15" id="KW-1185">Reference proteome</keyword>
<evidence type="ECO:0000256" key="5">
    <source>
        <dbReference type="ARBA" id="ARBA00022694"/>
    </source>
</evidence>
<dbReference type="InterPro" id="IPR039657">
    <property type="entry name" value="Dimethylallyltransferase"/>
</dbReference>
<dbReference type="Pfam" id="PF01715">
    <property type="entry name" value="IPPT"/>
    <property type="match status" value="1"/>
</dbReference>
<feature type="binding site" evidence="10">
    <location>
        <begin position="19"/>
        <end position="24"/>
    </location>
    <ligand>
        <name>substrate</name>
    </ligand>
</feature>
<feature type="site" description="Interaction with substrate tRNA" evidence="10">
    <location>
        <position position="108"/>
    </location>
</feature>
<comment type="caution">
    <text evidence="14">The sequence shown here is derived from an EMBL/GenBank/DDBJ whole genome shotgun (WGS) entry which is preliminary data.</text>
</comment>
<dbReference type="PANTHER" id="PTHR11088">
    <property type="entry name" value="TRNA DIMETHYLALLYLTRANSFERASE"/>
    <property type="match status" value="1"/>
</dbReference>
<dbReference type="GO" id="GO:0052381">
    <property type="term" value="F:tRNA dimethylallyltransferase activity"/>
    <property type="evidence" value="ECO:0007669"/>
    <property type="project" value="UniProtKB-UniRule"/>
</dbReference>
<dbReference type="EC" id="2.5.1.75" evidence="10"/>
<keyword evidence="6 10" id="KW-0547">Nucleotide-binding</keyword>
<evidence type="ECO:0000313" key="15">
    <source>
        <dbReference type="Proteomes" id="UP000534783"/>
    </source>
</evidence>
<comment type="subunit">
    <text evidence="10">Monomer.</text>
</comment>
<evidence type="ECO:0000256" key="8">
    <source>
        <dbReference type="ARBA" id="ARBA00022842"/>
    </source>
</evidence>
<comment type="catalytic activity">
    <reaction evidence="9 10 11">
        <text>adenosine(37) in tRNA + dimethylallyl diphosphate = N(6)-dimethylallyladenosine(37) in tRNA + diphosphate</text>
        <dbReference type="Rhea" id="RHEA:26482"/>
        <dbReference type="Rhea" id="RHEA-COMP:10162"/>
        <dbReference type="Rhea" id="RHEA-COMP:10375"/>
        <dbReference type="ChEBI" id="CHEBI:33019"/>
        <dbReference type="ChEBI" id="CHEBI:57623"/>
        <dbReference type="ChEBI" id="CHEBI:74411"/>
        <dbReference type="ChEBI" id="CHEBI:74415"/>
        <dbReference type="EC" id="2.5.1.75"/>
    </reaction>
</comment>
<feature type="binding site" evidence="10">
    <location>
        <begin position="17"/>
        <end position="24"/>
    </location>
    <ligand>
        <name>ATP</name>
        <dbReference type="ChEBI" id="CHEBI:30616"/>
    </ligand>
</feature>
<evidence type="ECO:0000256" key="6">
    <source>
        <dbReference type="ARBA" id="ARBA00022741"/>
    </source>
</evidence>
<comment type="function">
    <text evidence="2 10 12">Catalyzes the transfer of a dimethylallyl group onto the adenine at position 37 in tRNAs that read codons beginning with uridine, leading to the formation of N6-(dimethylallyl)adenosine (i(6)A).</text>
</comment>
<dbReference type="NCBIfam" id="TIGR00174">
    <property type="entry name" value="miaA"/>
    <property type="match status" value="1"/>
</dbReference>
<evidence type="ECO:0000256" key="4">
    <source>
        <dbReference type="ARBA" id="ARBA00022679"/>
    </source>
</evidence>
<dbReference type="Gene3D" id="1.10.20.140">
    <property type="match status" value="1"/>
</dbReference>
<comment type="similarity">
    <text evidence="3 10 13">Belongs to the IPP transferase family.</text>
</comment>
<evidence type="ECO:0000256" key="11">
    <source>
        <dbReference type="RuleBase" id="RU003783"/>
    </source>
</evidence>
<evidence type="ECO:0000256" key="1">
    <source>
        <dbReference type="ARBA" id="ARBA00001946"/>
    </source>
</evidence>
<protein>
    <recommendedName>
        <fullName evidence="10">tRNA dimethylallyltransferase</fullName>
        <ecNumber evidence="10">2.5.1.75</ecNumber>
    </recommendedName>
    <alternativeName>
        <fullName evidence="10">Dimethylallyl diphosphate:tRNA dimethylallyltransferase</fullName>
        <shortName evidence="10">DMAPP:tRNA dimethylallyltransferase</shortName>
        <shortName evidence="10">DMATase</shortName>
    </alternativeName>
    <alternativeName>
        <fullName evidence="10">Isopentenyl-diphosphate:tRNA isopentenyltransferase</fullName>
        <shortName evidence="10">IPP transferase</shortName>
        <shortName evidence="10">IPPT</shortName>
        <shortName evidence="10">IPTase</shortName>
    </alternativeName>
</protein>
<dbReference type="FunFam" id="1.10.20.140:FF:000001">
    <property type="entry name" value="tRNA dimethylallyltransferase"/>
    <property type="match status" value="1"/>
</dbReference>
<dbReference type="InterPro" id="IPR027417">
    <property type="entry name" value="P-loop_NTPase"/>
</dbReference>
<evidence type="ECO:0000256" key="3">
    <source>
        <dbReference type="ARBA" id="ARBA00005842"/>
    </source>
</evidence>
<keyword evidence="7 10" id="KW-0067">ATP-binding</keyword>
<evidence type="ECO:0000256" key="2">
    <source>
        <dbReference type="ARBA" id="ARBA00003213"/>
    </source>
</evidence>
<reference evidence="14 15" key="1">
    <citation type="journal article" date="2020" name="Nature">
        <title>Bacterial chemolithoautotrophy via manganese oxidation.</title>
        <authorList>
            <person name="Yu H."/>
            <person name="Leadbetter J.R."/>
        </authorList>
    </citation>
    <scope>NUCLEOTIDE SEQUENCE [LARGE SCALE GENOMIC DNA]</scope>
    <source>
        <strain evidence="14 15">Mn-1</strain>
    </source>
</reference>
<dbReference type="HAMAP" id="MF_00185">
    <property type="entry name" value="IPP_trans"/>
    <property type="match status" value="1"/>
</dbReference>
<dbReference type="PANTHER" id="PTHR11088:SF60">
    <property type="entry name" value="TRNA DIMETHYLALLYLTRANSFERASE"/>
    <property type="match status" value="1"/>
</dbReference>
<organism evidence="14 15">
    <name type="scientific">Candidatus Manganitrophus noduliformans</name>
    <dbReference type="NCBI Taxonomy" id="2606439"/>
    <lineage>
        <taxon>Bacteria</taxon>
        <taxon>Pseudomonadati</taxon>
        <taxon>Nitrospirota</taxon>
        <taxon>Nitrospiria</taxon>
        <taxon>Candidatus Troglogloeales</taxon>
        <taxon>Candidatus Manganitrophaceae</taxon>
        <taxon>Candidatus Manganitrophus</taxon>
    </lineage>
</organism>
<keyword evidence="4 10" id="KW-0808">Transferase</keyword>
<dbReference type="GO" id="GO:0006400">
    <property type="term" value="P:tRNA modification"/>
    <property type="evidence" value="ECO:0007669"/>
    <property type="project" value="TreeGrafter"/>
</dbReference>
<evidence type="ECO:0000256" key="10">
    <source>
        <dbReference type="HAMAP-Rule" id="MF_00185"/>
    </source>
</evidence>
<sequence length="320" mass="36238">MPASSEEKKDLWLILVGPTAVGKSAVAERLALALETDILVADSRQIYRGMDIGTDKPSPESRARVPRHLIDLVPPDGSFSAGKFKMLAEEKIAALSRGGKPIFIEGGTGLYIKTLLYGLWEGPPADWDLRRRLLQEESERGEGALHRRLAEVDPAAAERIHPRDLPKLVRALEVYERVGRPISEVHAAHRFAEPPKGDYFLVGLRRDREDLYQRIEQRVEAQIAKGLIDETAGLLSAGFSPELPSMRGLGYKQMARYIRGEQTREEAIATLKRDTRHYAKRQMTWFRADPKIEWIDLRPEEAPEEAADRILRLKYLKSML</sequence>
<feature type="site" description="Interaction with substrate tRNA" evidence="10">
    <location>
        <position position="130"/>
    </location>
</feature>
<dbReference type="InterPro" id="IPR018022">
    <property type="entry name" value="IPT"/>
</dbReference>
<feature type="region of interest" description="Interaction with substrate tRNA" evidence="10">
    <location>
        <begin position="42"/>
        <end position="45"/>
    </location>
</feature>
<name>A0A7X6DN12_9BACT</name>
<evidence type="ECO:0000256" key="7">
    <source>
        <dbReference type="ARBA" id="ARBA00022840"/>
    </source>
</evidence>